<keyword evidence="3 4" id="KW-0408">Iron</keyword>
<dbReference type="Proteomes" id="UP001443914">
    <property type="component" value="Unassembled WGS sequence"/>
</dbReference>
<dbReference type="EMBL" id="JBDFQZ010000003">
    <property type="protein sequence ID" value="KAK9741758.1"/>
    <property type="molecule type" value="Genomic_DNA"/>
</dbReference>
<protein>
    <recommendedName>
        <fullName evidence="5">Fe2OG dioxygenase domain-containing protein</fullName>
    </recommendedName>
</protein>
<dbReference type="InterPro" id="IPR044861">
    <property type="entry name" value="IPNS-like_FE2OG_OXY"/>
</dbReference>
<dbReference type="GO" id="GO:0046872">
    <property type="term" value="F:metal ion binding"/>
    <property type="evidence" value="ECO:0007669"/>
    <property type="project" value="UniProtKB-KW"/>
</dbReference>
<dbReference type="InterPro" id="IPR027443">
    <property type="entry name" value="IPNS-like_sf"/>
</dbReference>
<evidence type="ECO:0000256" key="3">
    <source>
        <dbReference type="ARBA" id="ARBA00023004"/>
    </source>
</evidence>
<organism evidence="6 7">
    <name type="scientific">Saponaria officinalis</name>
    <name type="common">Common soapwort</name>
    <name type="synonym">Lychnis saponaria</name>
    <dbReference type="NCBI Taxonomy" id="3572"/>
    <lineage>
        <taxon>Eukaryota</taxon>
        <taxon>Viridiplantae</taxon>
        <taxon>Streptophyta</taxon>
        <taxon>Embryophyta</taxon>
        <taxon>Tracheophyta</taxon>
        <taxon>Spermatophyta</taxon>
        <taxon>Magnoliopsida</taxon>
        <taxon>eudicotyledons</taxon>
        <taxon>Gunneridae</taxon>
        <taxon>Pentapetalae</taxon>
        <taxon>Caryophyllales</taxon>
        <taxon>Caryophyllaceae</taxon>
        <taxon>Caryophylleae</taxon>
        <taxon>Saponaria</taxon>
    </lineage>
</organism>
<dbReference type="Pfam" id="PF14226">
    <property type="entry name" value="DIOX_N"/>
    <property type="match status" value="1"/>
</dbReference>
<feature type="domain" description="Fe2OG dioxygenase" evidence="5">
    <location>
        <begin position="227"/>
        <end position="329"/>
    </location>
</feature>
<dbReference type="Gene3D" id="2.60.120.330">
    <property type="entry name" value="B-lactam Antibiotic, Isopenicillin N Synthase, Chain"/>
    <property type="match status" value="1"/>
</dbReference>
<dbReference type="SUPFAM" id="SSF51197">
    <property type="entry name" value="Clavaminate synthase-like"/>
    <property type="match status" value="1"/>
</dbReference>
<dbReference type="GO" id="GO:0016491">
    <property type="term" value="F:oxidoreductase activity"/>
    <property type="evidence" value="ECO:0007669"/>
    <property type="project" value="UniProtKB-KW"/>
</dbReference>
<comment type="caution">
    <text evidence="6">The sequence shown here is derived from an EMBL/GenBank/DDBJ whole genome shotgun (WGS) entry which is preliminary data.</text>
</comment>
<dbReference type="PANTHER" id="PTHR47991">
    <property type="entry name" value="OXOGLUTARATE/IRON-DEPENDENT DIOXYGENASE"/>
    <property type="match status" value="1"/>
</dbReference>
<keyword evidence="4" id="KW-0560">Oxidoreductase</keyword>
<evidence type="ECO:0000256" key="2">
    <source>
        <dbReference type="ARBA" id="ARBA00022723"/>
    </source>
</evidence>
<evidence type="ECO:0000256" key="4">
    <source>
        <dbReference type="RuleBase" id="RU003682"/>
    </source>
</evidence>
<dbReference type="AlphaFoldDB" id="A0AAW1M627"/>
<reference evidence="6" key="1">
    <citation type="submission" date="2024-03" db="EMBL/GenBank/DDBJ databases">
        <title>WGS assembly of Saponaria officinalis var. Norfolk2.</title>
        <authorList>
            <person name="Jenkins J."/>
            <person name="Shu S."/>
            <person name="Grimwood J."/>
            <person name="Barry K."/>
            <person name="Goodstein D."/>
            <person name="Schmutz J."/>
            <person name="Leebens-Mack J."/>
            <person name="Osbourn A."/>
        </authorList>
    </citation>
    <scope>NUCLEOTIDE SEQUENCE [LARGE SCALE GENOMIC DNA]</scope>
    <source>
        <strain evidence="6">JIC</strain>
    </source>
</reference>
<dbReference type="InterPro" id="IPR050295">
    <property type="entry name" value="Plant_2OG-oxidoreductases"/>
</dbReference>
<dbReference type="PROSITE" id="PS51471">
    <property type="entry name" value="FE2OG_OXY"/>
    <property type="match status" value="1"/>
</dbReference>
<evidence type="ECO:0000313" key="7">
    <source>
        <dbReference type="Proteomes" id="UP001443914"/>
    </source>
</evidence>
<gene>
    <name evidence="6" type="ORF">RND81_03G126100</name>
</gene>
<dbReference type="InterPro" id="IPR005123">
    <property type="entry name" value="Oxoglu/Fe-dep_dioxygenase_dom"/>
</dbReference>
<evidence type="ECO:0000256" key="1">
    <source>
        <dbReference type="ARBA" id="ARBA00008056"/>
    </source>
</evidence>
<accession>A0AAW1M627</accession>
<keyword evidence="2 4" id="KW-0479">Metal-binding</keyword>
<evidence type="ECO:0000313" key="6">
    <source>
        <dbReference type="EMBL" id="KAK9741758.1"/>
    </source>
</evidence>
<name>A0AAW1M627_SAPOF</name>
<keyword evidence="7" id="KW-1185">Reference proteome</keyword>
<dbReference type="FunFam" id="2.60.120.330:FF:000079">
    <property type="entry name" value="Protein SRG1"/>
    <property type="match status" value="1"/>
</dbReference>
<proteinExistence type="inferred from homology"/>
<dbReference type="Pfam" id="PF03171">
    <property type="entry name" value="2OG-FeII_Oxy"/>
    <property type="match status" value="1"/>
</dbReference>
<evidence type="ECO:0000259" key="5">
    <source>
        <dbReference type="PROSITE" id="PS51471"/>
    </source>
</evidence>
<sequence length="378" mass="42725">MEGTPRDSFTYHEATIINTFGSSTTVKIPVVQELARHGVQDIPNMFLRPHSDSITTTHSCSPHDFPSVSLARLRDTTRVEDQTQELQKLARGAEEWGMILVSDHGIPVSVLDEVKEVIKKFFELSIEEKRKCVGTYASTDNMGYGRNYVKSEDQILEWIDRLTMMAAPKASTPGLHVWPLNPPDFRDKIEQYVEEARNVGDQVLEALAEALSLHKNAFLRYFDPETSEIRVRINFYPPCPKPNSTLGLNPHSDPSAVSLLIQIGNSGGLQAMHKDENVWRTIPWPTDAFLVTIGDLLEIMSNGRLYSGLHRVISQPDVERMSVALFYSPASTTEIEPQKEEHSDDDKYKKVVVGDYVQHYYKVSPAYGKQTTLEYARV</sequence>
<comment type="similarity">
    <text evidence="1 4">Belongs to the iron/ascorbate-dependent oxidoreductase family.</text>
</comment>
<dbReference type="InterPro" id="IPR026992">
    <property type="entry name" value="DIOX_N"/>
</dbReference>